<evidence type="ECO:0000256" key="1">
    <source>
        <dbReference type="SAM" id="Phobius"/>
    </source>
</evidence>
<dbReference type="EnsemblMetazoa" id="CJA01734.1">
    <property type="protein sequence ID" value="CJA01734.1"/>
    <property type="gene ID" value="WBGene00120938"/>
</dbReference>
<protein>
    <recommendedName>
        <fullName evidence="4">Phlebovirus glycoprotein G2 fusion domain-containing protein</fullName>
    </recommendedName>
</protein>
<dbReference type="AlphaFoldDB" id="A0A8R1HIN0"/>
<evidence type="ECO:0008006" key="4">
    <source>
        <dbReference type="Google" id="ProtNLM"/>
    </source>
</evidence>
<keyword evidence="1" id="KW-1133">Transmembrane helix</keyword>
<dbReference type="Proteomes" id="UP000005237">
    <property type="component" value="Unassembled WGS sequence"/>
</dbReference>
<sequence length="255" mass="28532">QTTDLPDLFNTINRILPAHNGHWRIQNEGSTVSAVISEEVSTEVSMRIKEKADVKIVRDTDKCWIQAEHVIGCYACAAGSRAEISCFSQNNPTIANVKCGRHMYAVPCSPSGQKSTLRFFSDTAQFRQTCAVECGQETTEFEVNGILKYTGSIWTSLYRIINGNTTMHDEVNLPDFSHLTGGFLTFFKTGIMVMVTVAIIFLTTYVTIFSCCASVIRRGIWMVVKLPIKLLFKSISFVGQIRGQQSRYKAPRHIV</sequence>
<reference evidence="3" key="1">
    <citation type="submission" date="2010-08" db="EMBL/GenBank/DDBJ databases">
        <authorList>
            <consortium name="Caenorhabditis japonica Sequencing Consortium"/>
            <person name="Wilson R.K."/>
        </authorList>
    </citation>
    <scope>NUCLEOTIDE SEQUENCE [LARGE SCALE GENOMIC DNA]</scope>
    <source>
        <strain evidence="3">DF5081</strain>
    </source>
</reference>
<organism evidence="2 3">
    <name type="scientific">Caenorhabditis japonica</name>
    <dbReference type="NCBI Taxonomy" id="281687"/>
    <lineage>
        <taxon>Eukaryota</taxon>
        <taxon>Metazoa</taxon>
        <taxon>Ecdysozoa</taxon>
        <taxon>Nematoda</taxon>
        <taxon>Chromadorea</taxon>
        <taxon>Rhabditida</taxon>
        <taxon>Rhabditina</taxon>
        <taxon>Rhabditomorpha</taxon>
        <taxon>Rhabditoidea</taxon>
        <taxon>Rhabditidae</taxon>
        <taxon>Peloderinae</taxon>
        <taxon>Caenorhabditis</taxon>
    </lineage>
</organism>
<name>A0A8R1HIN0_CAEJA</name>
<proteinExistence type="predicted"/>
<keyword evidence="1" id="KW-0812">Transmembrane</keyword>
<feature type="transmembrane region" description="Helical" evidence="1">
    <location>
        <begin position="191"/>
        <end position="216"/>
    </location>
</feature>
<reference evidence="2" key="2">
    <citation type="submission" date="2022-06" db="UniProtKB">
        <authorList>
            <consortium name="EnsemblMetazoa"/>
        </authorList>
    </citation>
    <scope>IDENTIFICATION</scope>
    <source>
        <strain evidence="2">DF5081</strain>
    </source>
</reference>
<keyword evidence="1" id="KW-0472">Membrane</keyword>
<evidence type="ECO:0000313" key="3">
    <source>
        <dbReference type="Proteomes" id="UP000005237"/>
    </source>
</evidence>
<dbReference type="Gene3D" id="2.60.40.3770">
    <property type="match status" value="1"/>
</dbReference>
<keyword evidence="3" id="KW-1185">Reference proteome</keyword>
<accession>A0A8R1HIN0</accession>
<evidence type="ECO:0000313" key="2">
    <source>
        <dbReference type="EnsemblMetazoa" id="CJA01734.1"/>
    </source>
</evidence>